<evidence type="ECO:0000313" key="2">
    <source>
        <dbReference type="EMBL" id="CAJ1388827.1"/>
    </source>
</evidence>
<dbReference type="EMBL" id="CAUJNA010001768">
    <property type="protein sequence ID" value="CAJ1388827.1"/>
    <property type="molecule type" value="Genomic_DNA"/>
</dbReference>
<organism evidence="2 3">
    <name type="scientific">Effrenium voratum</name>
    <dbReference type="NCBI Taxonomy" id="2562239"/>
    <lineage>
        <taxon>Eukaryota</taxon>
        <taxon>Sar</taxon>
        <taxon>Alveolata</taxon>
        <taxon>Dinophyceae</taxon>
        <taxon>Suessiales</taxon>
        <taxon>Symbiodiniaceae</taxon>
        <taxon>Effrenium</taxon>
    </lineage>
</organism>
<dbReference type="Proteomes" id="UP001178507">
    <property type="component" value="Unassembled WGS sequence"/>
</dbReference>
<dbReference type="PROSITE" id="PS51471">
    <property type="entry name" value="FE2OG_OXY"/>
    <property type="match status" value="1"/>
</dbReference>
<dbReference type="Gene3D" id="2.60.120.590">
    <property type="entry name" value="Alpha-ketoglutarate-dependent dioxygenase AlkB-like"/>
    <property type="match status" value="1"/>
</dbReference>
<name>A0AA36IJ98_9DINO</name>
<gene>
    <name evidence="2" type="ORF">EVOR1521_LOCUS14598</name>
</gene>
<proteinExistence type="predicted"/>
<dbReference type="AlphaFoldDB" id="A0AA36IJ98"/>
<dbReference type="GO" id="GO:0032451">
    <property type="term" value="F:demethylase activity"/>
    <property type="evidence" value="ECO:0007669"/>
    <property type="project" value="TreeGrafter"/>
</dbReference>
<protein>
    <recommendedName>
        <fullName evidence="1">Fe2OG dioxygenase domain-containing protein</fullName>
    </recommendedName>
</protein>
<dbReference type="InterPro" id="IPR032857">
    <property type="entry name" value="ALKBH4"/>
</dbReference>
<accession>A0AA36IJ98</accession>
<dbReference type="PANTHER" id="PTHR12463:SF1">
    <property type="entry name" value="2-OXOGLUTARATE AND FE-DEPENDENT OXYGENASE FAMILY PROTEIN"/>
    <property type="match status" value="1"/>
</dbReference>
<dbReference type="GO" id="GO:0070988">
    <property type="term" value="P:demethylation"/>
    <property type="evidence" value="ECO:0007669"/>
    <property type="project" value="InterPro"/>
</dbReference>
<feature type="domain" description="Fe2OG dioxygenase" evidence="1">
    <location>
        <begin position="359"/>
        <end position="479"/>
    </location>
</feature>
<keyword evidence="3" id="KW-1185">Reference proteome</keyword>
<evidence type="ECO:0000259" key="1">
    <source>
        <dbReference type="PROSITE" id="PS51471"/>
    </source>
</evidence>
<dbReference type="PANTHER" id="PTHR12463">
    <property type="entry name" value="OXYGENASE-RELATED"/>
    <property type="match status" value="1"/>
</dbReference>
<dbReference type="InterPro" id="IPR037151">
    <property type="entry name" value="AlkB-like_sf"/>
</dbReference>
<dbReference type="SUPFAM" id="SSF51197">
    <property type="entry name" value="Clavaminate synthase-like"/>
    <property type="match status" value="1"/>
</dbReference>
<evidence type="ECO:0000313" key="3">
    <source>
        <dbReference type="Proteomes" id="UP001178507"/>
    </source>
</evidence>
<dbReference type="InterPro" id="IPR005123">
    <property type="entry name" value="Oxoglu/Fe-dep_dioxygenase_dom"/>
</dbReference>
<reference evidence="2" key="1">
    <citation type="submission" date="2023-08" db="EMBL/GenBank/DDBJ databases">
        <authorList>
            <person name="Chen Y."/>
            <person name="Shah S."/>
            <person name="Dougan E. K."/>
            <person name="Thang M."/>
            <person name="Chan C."/>
        </authorList>
    </citation>
    <scope>NUCLEOTIDE SEQUENCE</scope>
</reference>
<sequence>MTETFRRVLDAFRARLGVRGLGKRSGARLDREDRLGRALAVLEAGLQALPREKRRRQLELMPQKLRLALLSRMATKQMSSLPSGAFRSGFGGRSSCILERRKGRFRARQGLGGLEARTQYLGLDEALQQLAVLVQLRAALPDAGALEDESWHRLFQRHSARLCPEGMQLAFRGVGCCLALRLEGPYTSDVRAALVQCRAFQAAGHGGWPQLRGLLAELRQRKRRRRSSEEAANHVDGVYCKLLQGRLLRASRQALAALKASEPGRSSLLQSELKPAPEVLAAYLERLPKALVREIHGQRWLDKGHLRFSNTRQQEYGPQVSDAMELLDAPPVPAPLCCRALALRVRDAALHQGIEASGLGGDCFIRVNLYGEGGYMHKHMDSKKCFGPVIACCSLLSDWPANRQIGLCGSSRAKDATMTFYDTGGSAYGLAKVLRTATVAIPRRSLYFMTGPSRFQWQHGIKKEHCPKERLSLTFRSLCADAPKAKVKAKAAGVLKRPARISCGTSPAGRKAAAWGAGGVLPRSLAAPTPRRSH</sequence>
<dbReference type="GO" id="GO:0016491">
    <property type="term" value="F:oxidoreductase activity"/>
    <property type="evidence" value="ECO:0007669"/>
    <property type="project" value="TreeGrafter"/>
</dbReference>
<comment type="caution">
    <text evidence="2">The sequence shown here is derived from an EMBL/GenBank/DDBJ whole genome shotgun (WGS) entry which is preliminary data.</text>
</comment>